<proteinExistence type="predicted"/>
<evidence type="ECO:0000256" key="1">
    <source>
        <dbReference type="SAM" id="MobiDB-lite"/>
    </source>
</evidence>
<dbReference type="EMBL" id="MVGC01000213">
    <property type="protein sequence ID" value="RJE21666.1"/>
    <property type="molecule type" value="Genomic_DNA"/>
</dbReference>
<sequence>MSRGFAGSFGSAAGGGLFSRELKGALERGFSRHGLTGKEELIRKLIGSPALVMNLTGAEREVAVNSYEKAVQRLFLAAGALTLATTIVQAGTGKNPPKGKERQEIFEETGDI</sequence>
<feature type="region of interest" description="Disordered" evidence="1">
    <location>
        <begin position="90"/>
        <end position="112"/>
    </location>
</feature>
<comment type="caution">
    <text evidence="2">The sequence shown here is derived from an EMBL/GenBank/DDBJ whole genome shotgun (WGS) entry which is preliminary data.</text>
</comment>
<evidence type="ECO:0000313" key="2">
    <source>
        <dbReference type="EMBL" id="RJE21666.1"/>
    </source>
</evidence>
<reference evidence="3" key="1">
    <citation type="submission" date="2017-02" db="EMBL/GenBank/DDBJ databases">
        <authorList>
            <person name="Tafer H."/>
            <person name="Lopandic K."/>
        </authorList>
    </citation>
    <scope>NUCLEOTIDE SEQUENCE [LARGE SCALE GENOMIC DNA]</scope>
    <source>
        <strain evidence="3">CBS 366.77</strain>
    </source>
</reference>
<accession>A0A3A2ZFB6</accession>
<organism evidence="2 3">
    <name type="scientific">Aspergillus sclerotialis</name>
    <dbReference type="NCBI Taxonomy" id="2070753"/>
    <lineage>
        <taxon>Eukaryota</taxon>
        <taxon>Fungi</taxon>
        <taxon>Dikarya</taxon>
        <taxon>Ascomycota</taxon>
        <taxon>Pezizomycotina</taxon>
        <taxon>Eurotiomycetes</taxon>
        <taxon>Eurotiomycetidae</taxon>
        <taxon>Eurotiales</taxon>
        <taxon>Aspergillaceae</taxon>
        <taxon>Aspergillus</taxon>
        <taxon>Aspergillus subgen. Polypaecilum</taxon>
    </lineage>
</organism>
<dbReference type="OrthoDB" id="4160219at2759"/>
<name>A0A3A2ZFB6_9EURO</name>
<gene>
    <name evidence="2" type="ORF">PHISCL_06006</name>
</gene>
<dbReference type="Proteomes" id="UP000266188">
    <property type="component" value="Unassembled WGS sequence"/>
</dbReference>
<evidence type="ECO:0000313" key="3">
    <source>
        <dbReference type="Proteomes" id="UP000266188"/>
    </source>
</evidence>
<keyword evidence="3" id="KW-1185">Reference proteome</keyword>
<protein>
    <submittedName>
        <fullName evidence="2">MFS multidrug transporter</fullName>
    </submittedName>
</protein>
<dbReference type="AlphaFoldDB" id="A0A3A2ZFB6"/>